<reference evidence="2 3" key="1">
    <citation type="journal article" date="2015" name="Stand. Genomic Sci.">
        <title>Genomic Encyclopedia of Bacterial and Archaeal Type Strains, Phase III: the genomes of soil and plant-associated and newly described type strains.</title>
        <authorList>
            <person name="Whitman W.B."/>
            <person name="Woyke T."/>
            <person name="Klenk H.P."/>
            <person name="Zhou Y."/>
            <person name="Lilburn T.G."/>
            <person name="Beck B.J."/>
            <person name="De Vos P."/>
            <person name="Vandamme P."/>
            <person name="Eisen J.A."/>
            <person name="Garrity G."/>
            <person name="Hugenholtz P."/>
            <person name="Kyrpides N.C."/>
        </authorList>
    </citation>
    <scope>NUCLEOTIDE SEQUENCE [LARGE SCALE GENOMIC DNA]</scope>
    <source>
        <strain evidence="2 3">CGMCC 1.2546</strain>
    </source>
</reference>
<feature type="region of interest" description="Disordered" evidence="1">
    <location>
        <begin position="80"/>
        <end position="131"/>
    </location>
</feature>
<accession>A0A562NCD9</accession>
<evidence type="ECO:0000313" key="3">
    <source>
        <dbReference type="Proteomes" id="UP000317122"/>
    </source>
</evidence>
<sequence length="131" mass="13917">MRDPNYSENALAVIAQGLAPSNSSHSEVAAKIDRATKATKATQDVAAELQEDGMKKAKKNAEIGRWQNFLNLAGSAVQFGSAVSESEAPAKSAGNKPTDLNKSIKIKPKTTPAVTKPVSQPEQQPVYQTQP</sequence>
<evidence type="ECO:0000256" key="1">
    <source>
        <dbReference type="SAM" id="MobiDB-lite"/>
    </source>
</evidence>
<dbReference type="RefSeq" id="WP_145720876.1">
    <property type="nucleotide sequence ID" value="NZ_BSPF01000108.1"/>
</dbReference>
<dbReference type="Proteomes" id="UP000317122">
    <property type="component" value="Unassembled WGS sequence"/>
</dbReference>
<gene>
    <name evidence="2" type="ORF">IQ26_04901</name>
</gene>
<dbReference type="AlphaFoldDB" id="A0A562NCD9"/>
<evidence type="ECO:0000313" key="2">
    <source>
        <dbReference type="EMBL" id="TWI29787.1"/>
    </source>
</evidence>
<proteinExistence type="predicted"/>
<keyword evidence="3" id="KW-1185">Reference proteome</keyword>
<comment type="caution">
    <text evidence="2">The sequence shown here is derived from an EMBL/GenBank/DDBJ whole genome shotgun (WGS) entry which is preliminary data.</text>
</comment>
<dbReference type="EMBL" id="VLKT01000034">
    <property type="protein sequence ID" value="TWI29787.1"/>
    <property type="molecule type" value="Genomic_DNA"/>
</dbReference>
<feature type="compositionally biased region" description="Polar residues" evidence="1">
    <location>
        <begin position="117"/>
        <end position="131"/>
    </location>
</feature>
<organism evidence="2 3">
    <name type="scientific">Mesorhizobium tianshanense</name>
    <dbReference type="NCBI Taxonomy" id="39844"/>
    <lineage>
        <taxon>Bacteria</taxon>
        <taxon>Pseudomonadati</taxon>
        <taxon>Pseudomonadota</taxon>
        <taxon>Alphaproteobacteria</taxon>
        <taxon>Hyphomicrobiales</taxon>
        <taxon>Phyllobacteriaceae</taxon>
        <taxon>Mesorhizobium</taxon>
    </lineage>
</organism>
<protein>
    <submittedName>
        <fullName evidence="2">Uncharacterized protein</fullName>
    </submittedName>
</protein>
<name>A0A562NCD9_9HYPH</name>